<sequence>MVWRNYDQLYRNTCAITGKEIVSTYKPGTPYKVASLDSWWSDSWNPCDYGRDVDFSRPFFSQFQELDQAVIHMPSSVSKSENSTFTNFSINNRNCYLCFRVAECEECYYDLLIVRSKHCFDCYDVTDSEYLYECVHTTKSYHSFYCTNCENCRECYFLKDCAGCEDCFGSCNLRNARFVFNNIQLSENDYKKKKEQTLQSLKDPNQVRANFLQFSTKFPKKYMTGYNNENVIGDFLFSNKNIVFGFECKDSDNLRYAYGTIHANDCIDFSFGYFCEKSIEVCGVAG</sequence>
<gene>
    <name evidence="1" type="ORF">E6Q11_03575</name>
</gene>
<evidence type="ECO:0000313" key="1">
    <source>
        <dbReference type="EMBL" id="TXG77018.1"/>
    </source>
</evidence>
<dbReference type="EMBL" id="SSDS01000057">
    <property type="protein sequence ID" value="TXG77018.1"/>
    <property type="molecule type" value="Genomic_DNA"/>
</dbReference>
<comment type="caution">
    <text evidence="1">The sequence shown here is derived from an EMBL/GenBank/DDBJ whole genome shotgun (WGS) entry which is preliminary data.</text>
</comment>
<accession>A0A5C7J6S7</accession>
<dbReference type="Proteomes" id="UP000321026">
    <property type="component" value="Unassembled WGS sequence"/>
</dbReference>
<evidence type="ECO:0000313" key="2">
    <source>
        <dbReference type="Proteomes" id="UP000321026"/>
    </source>
</evidence>
<organism evidence="1 2">
    <name type="scientific">Candidatus Dojkabacteria bacterium</name>
    <dbReference type="NCBI Taxonomy" id="2099670"/>
    <lineage>
        <taxon>Bacteria</taxon>
        <taxon>Candidatus Dojkabacteria</taxon>
    </lineage>
</organism>
<dbReference type="AlphaFoldDB" id="A0A5C7J6S7"/>
<reference evidence="1 2" key="1">
    <citation type="submission" date="2018-09" db="EMBL/GenBank/DDBJ databases">
        <title>Metagenome Assembled Genomes from an Advanced Water Purification Facility.</title>
        <authorList>
            <person name="Stamps B.W."/>
            <person name="Spear J.R."/>
        </authorList>
    </citation>
    <scope>NUCLEOTIDE SEQUENCE [LARGE SCALE GENOMIC DNA]</scope>
    <source>
        <strain evidence="1">Bin_63_2</strain>
    </source>
</reference>
<protein>
    <submittedName>
        <fullName evidence="1">Uncharacterized protein</fullName>
    </submittedName>
</protein>
<proteinExistence type="predicted"/>
<name>A0A5C7J6S7_9BACT</name>